<feature type="compositionally biased region" description="Basic residues" evidence="1">
    <location>
        <begin position="177"/>
        <end position="192"/>
    </location>
</feature>
<name>A0AAX6MBY4_9PEZI</name>
<protein>
    <recommendedName>
        <fullName evidence="2">Chromo domain-containing protein</fullName>
    </recommendedName>
</protein>
<proteinExistence type="predicted"/>
<accession>A0AAX6MBY4</accession>
<reference evidence="3 4" key="1">
    <citation type="journal article" date="2024" name="Front Chem Biol">
        <title>Unveiling the potential of Daldinia eschscholtzii MFLUCC 19-0629 through bioactivity and bioinformatics studies for enhanced sustainable agriculture production.</title>
        <authorList>
            <person name="Brooks S."/>
            <person name="Weaver J.A."/>
            <person name="Klomchit A."/>
            <person name="Alharthi S.A."/>
            <person name="Onlamun T."/>
            <person name="Nurani R."/>
            <person name="Vong T.K."/>
            <person name="Alberti F."/>
            <person name="Greco C."/>
        </authorList>
    </citation>
    <scope>NUCLEOTIDE SEQUENCE [LARGE SCALE GENOMIC DNA]</scope>
    <source>
        <strain evidence="3">MFLUCC 19-0629</strain>
    </source>
</reference>
<keyword evidence="4" id="KW-1185">Reference proteome</keyword>
<gene>
    <name evidence="3" type="ORF">Daesc_008220</name>
</gene>
<dbReference type="AlphaFoldDB" id="A0AAX6MBY4"/>
<dbReference type="EMBL" id="JBANMG010000008">
    <property type="protein sequence ID" value="KAK6949897.1"/>
    <property type="molecule type" value="Genomic_DNA"/>
</dbReference>
<feature type="region of interest" description="Disordered" evidence="1">
    <location>
        <begin position="116"/>
        <end position="217"/>
    </location>
</feature>
<organism evidence="3 4">
    <name type="scientific">Daldinia eschscholtzii</name>
    <dbReference type="NCBI Taxonomy" id="292717"/>
    <lineage>
        <taxon>Eukaryota</taxon>
        <taxon>Fungi</taxon>
        <taxon>Dikarya</taxon>
        <taxon>Ascomycota</taxon>
        <taxon>Pezizomycotina</taxon>
        <taxon>Sordariomycetes</taxon>
        <taxon>Xylariomycetidae</taxon>
        <taxon>Xylariales</taxon>
        <taxon>Hypoxylaceae</taxon>
        <taxon>Daldinia</taxon>
    </lineage>
</organism>
<evidence type="ECO:0000313" key="4">
    <source>
        <dbReference type="Proteomes" id="UP001369815"/>
    </source>
</evidence>
<dbReference type="PROSITE" id="PS50013">
    <property type="entry name" value="CHROMO_2"/>
    <property type="match status" value="1"/>
</dbReference>
<feature type="compositionally biased region" description="Low complexity" evidence="1">
    <location>
        <begin position="116"/>
        <end position="139"/>
    </location>
</feature>
<evidence type="ECO:0000256" key="1">
    <source>
        <dbReference type="SAM" id="MobiDB-lite"/>
    </source>
</evidence>
<evidence type="ECO:0000259" key="2">
    <source>
        <dbReference type="PROSITE" id="PS50013"/>
    </source>
</evidence>
<sequence length="296" mass="32318">MAPTVHCKGMKDADAKMPAALAPVAKHALQKSTCPQRSSLRRAVRESLLDLSAVATITTPLSPQPLFPSSPPSAPLALGSRINTATRRSSLRRALKESLRDVAAIGSVATIITSSPPTPSFTSVASSAPSSPSPLTNPSTIPPTCSPPTPSFVSTTARSSHDTTQSPTFISPLPSSKKPRILHKRRPKHLSRKLNYSDTKRNKSLKRTELDRGHERSENLEVVDKPNINGIPTSRKGWYRVRSIINEAHDINGHLIYFVDWEGHDPRTGIGWPGSWVNSKNVSEAAIREWQDKQIK</sequence>
<feature type="compositionally biased region" description="Basic and acidic residues" evidence="1">
    <location>
        <begin position="198"/>
        <end position="217"/>
    </location>
</feature>
<dbReference type="Proteomes" id="UP001369815">
    <property type="component" value="Unassembled WGS sequence"/>
</dbReference>
<feature type="compositionally biased region" description="Pro residues" evidence="1">
    <location>
        <begin position="140"/>
        <end position="150"/>
    </location>
</feature>
<feature type="domain" description="Chromo" evidence="2">
    <location>
        <begin position="239"/>
        <end position="296"/>
    </location>
</feature>
<dbReference type="InterPro" id="IPR000953">
    <property type="entry name" value="Chromo/chromo_shadow_dom"/>
</dbReference>
<comment type="caution">
    <text evidence="3">The sequence shown here is derived from an EMBL/GenBank/DDBJ whole genome shotgun (WGS) entry which is preliminary data.</text>
</comment>
<evidence type="ECO:0000313" key="3">
    <source>
        <dbReference type="EMBL" id="KAK6949897.1"/>
    </source>
</evidence>